<dbReference type="GO" id="GO:0019731">
    <property type="term" value="P:antibacterial humoral response"/>
    <property type="evidence" value="ECO:0007669"/>
    <property type="project" value="TreeGrafter"/>
</dbReference>
<evidence type="ECO:0000313" key="12">
    <source>
        <dbReference type="Ensembl" id="ENSNLEP00000018166.1"/>
    </source>
</evidence>
<dbReference type="PANTHER" id="PTHR11876:SF3">
    <property type="entry name" value="DEFENSIN-6"/>
    <property type="match status" value="1"/>
</dbReference>
<dbReference type="GO" id="GO:0051673">
    <property type="term" value="P:disruption of plasma membrane integrity in another organism"/>
    <property type="evidence" value="ECO:0007669"/>
    <property type="project" value="TreeGrafter"/>
</dbReference>
<evidence type="ECO:0000256" key="3">
    <source>
        <dbReference type="ARBA" id="ARBA00022525"/>
    </source>
</evidence>
<dbReference type="Pfam" id="PF00323">
    <property type="entry name" value="Defensin_1"/>
    <property type="match status" value="1"/>
</dbReference>
<dbReference type="SMART" id="SM01418">
    <property type="entry name" value="Defensin_propep"/>
    <property type="match status" value="1"/>
</dbReference>
<evidence type="ECO:0000256" key="6">
    <source>
        <dbReference type="ARBA" id="ARBA00022729"/>
    </source>
</evidence>
<evidence type="ECO:0000256" key="2">
    <source>
        <dbReference type="ARBA" id="ARBA00006519"/>
    </source>
</evidence>
<dbReference type="OMA" id="RSFTCHC"/>
<protein>
    <submittedName>
        <fullName evidence="12">Defensin alpha 6</fullName>
    </submittedName>
</protein>
<dbReference type="EMBL" id="ADFV01065623">
    <property type="status" value="NOT_ANNOTATED_CDS"/>
    <property type="molecule type" value="Genomic_DNA"/>
</dbReference>
<feature type="signal peptide" evidence="10">
    <location>
        <begin position="1"/>
        <end position="19"/>
    </location>
</feature>
<dbReference type="KEGG" id="nle:100593470"/>
<organism evidence="12 13">
    <name type="scientific">Nomascus leucogenys</name>
    <name type="common">Northern white-cheeked gibbon</name>
    <name type="synonym">Hylobates leucogenys</name>
    <dbReference type="NCBI Taxonomy" id="61853"/>
    <lineage>
        <taxon>Eukaryota</taxon>
        <taxon>Metazoa</taxon>
        <taxon>Chordata</taxon>
        <taxon>Craniata</taxon>
        <taxon>Vertebrata</taxon>
        <taxon>Euteleostomi</taxon>
        <taxon>Mammalia</taxon>
        <taxon>Eutheria</taxon>
        <taxon>Euarchontoglires</taxon>
        <taxon>Primates</taxon>
        <taxon>Haplorrhini</taxon>
        <taxon>Catarrhini</taxon>
        <taxon>Hylobatidae</taxon>
        <taxon>Nomascus</taxon>
    </lineage>
</organism>
<proteinExistence type="inferred from homology"/>
<dbReference type="GO" id="GO:0031012">
    <property type="term" value="C:extracellular matrix"/>
    <property type="evidence" value="ECO:0007669"/>
    <property type="project" value="TreeGrafter"/>
</dbReference>
<dbReference type="GO" id="GO:0042803">
    <property type="term" value="F:protein homodimerization activity"/>
    <property type="evidence" value="ECO:0007669"/>
    <property type="project" value="Ensembl"/>
</dbReference>
<dbReference type="GO" id="GO:0061844">
    <property type="term" value="P:antimicrobial humoral immune response mediated by antimicrobial peptide"/>
    <property type="evidence" value="ECO:0007669"/>
    <property type="project" value="TreeGrafter"/>
</dbReference>
<keyword evidence="5" id="KW-0295">Fungicide</keyword>
<dbReference type="InterPro" id="IPR016327">
    <property type="entry name" value="Alpha-defensin"/>
</dbReference>
<gene>
    <name evidence="12" type="primary">DEFA6</name>
</gene>
<dbReference type="GO" id="GO:0050832">
    <property type="term" value="P:defense response to fungus"/>
    <property type="evidence" value="ECO:0007669"/>
    <property type="project" value="UniProtKB-KW"/>
</dbReference>
<dbReference type="Pfam" id="PF00879">
    <property type="entry name" value="Defensin_propep"/>
    <property type="match status" value="1"/>
</dbReference>
<keyword evidence="8" id="KW-0044">Antibiotic</keyword>
<evidence type="ECO:0000256" key="1">
    <source>
        <dbReference type="ARBA" id="ARBA00004613"/>
    </source>
</evidence>
<comment type="subcellular location">
    <subcellularLocation>
        <location evidence="1">Secreted</location>
    </subcellularLocation>
</comment>
<evidence type="ECO:0000256" key="10">
    <source>
        <dbReference type="SAM" id="SignalP"/>
    </source>
</evidence>
<reference evidence="12" key="3">
    <citation type="submission" date="2025-09" db="UniProtKB">
        <authorList>
            <consortium name="Ensembl"/>
        </authorList>
    </citation>
    <scope>IDENTIFICATION</scope>
</reference>
<keyword evidence="9" id="KW-1015">Disulfide bond</keyword>
<dbReference type="PROSITE" id="PS00269">
    <property type="entry name" value="DEFENSIN"/>
    <property type="match status" value="1"/>
</dbReference>
<dbReference type="GO" id="GO:0050830">
    <property type="term" value="P:defense response to Gram-positive bacterium"/>
    <property type="evidence" value="ECO:0007669"/>
    <property type="project" value="TreeGrafter"/>
</dbReference>
<evidence type="ECO:0000256" key="4">
    <source>
        <dbReference type="ARBA" id="ARBA00022529"/>
    </source>
</evidence>
<keyword evidence="3" id="KW-0964">Secreted</keyword>
<comment type="similarity">
    <text evidence="2">Belongs to the alpha-defensin family.</text>
</comment>
<keyword evidence="13" id="KW-1185">Reference proteome</keyword>
<dbReference type="GO" id="GO:0050829">
    <property type="term" value="P:defense response to Gram-negative bacterium"/>
    <property type="evidence" value="ECO:0007669"/>
    <property type="project" value="TreeGrafter"/>
</dbReference>
<dbReference type="GeneTree" id="ENSGT00940000153268"/>
<dbReference type="InterPro" id="IPR002366">
    <property type="entry name" value="Alpha-defensin_N"/>
</dbReference>
<reference evidence="12" key="2">
    <citation type="submission" date="2025-08" db="UniProtKB">
        <authorList>
            <consortium name="Ensembl"/>
        </authorList>
    </citation>
    <scope>IDENTIFICATION</scope>
</reference>
<keyword evidence="6 10" id="KW-0732">Signal</keyword>
<dbReference type="GO" id="GO:0002227">
    <property type="term" value="P:innate immune response in mucosa"/>
    <property type="evidence" value="ECO:0007669"/>
    <property type="project" value="TreeGrafter"/>
</dbReference>
<evidence type="ECO:0000259" key="11">
    <source>
        <dbReference type="PROSITE" id="PS00269"/>
    </source>
</evidence>
<feature type="chain" id="PRO_5003420528" evidence="10">
    <location>
        <begin position="20"/>
        <end position="100"/>
    </location>
</feature>
<accession>G1RY39</accession>
<dbReference type="eggNOG" id="ENOG502T2EX">
    <property type="taxonomic scope" value="Eukaryota"/>
</dbReference>
<dbReference type="FunCoup" id="G1RY39">
    <property type="interactions" value="172"/>
</dbReference>
<dbReference type="STRING" id="61853.ENSNLEP00000018166"/>
<feature type="domain" description="Mammalian defensins" evidence="11">
    <location>
        <begin position="72"/>
        <end position="99"/>
    </location>
</feature>
<dbReference type="InParanoid" id="G1RY39"/>
<evidence type="ECO:0000256" key="7">
    <source>
        <dbReference type="ARBA" id="ARBA00022940"/>
    </source>
</evidence>
<dbReference type="GO" id="GO:0005615">
    <property type="term" value="C:extracellular space"/>
    <property type="evidence" value="ECO:0007669"/>
    <property type="project" value="InterPro"/>
</dbReference>
<dbReference type="OrthoDB" id="9484210at2759"/>
<dbReference type="PIRSF" id="PIRSF001875">
    <property type="entry name" value="Alpha-defensin"/>
    <property type="match status" value="1"/>
</dbReference>
<evidence type="ECO:0000313" key="13">
    <source>
        <dbReference type="Proteomes" id="UP000001073"/>
    </source>
</evidence>
<dbReference type="PANTHER" id="PTHR11876">
    <property type="entry name" value="ALPHA-DEFENSIN 1"/>
    <property type="match status" value="1"/>
</dbReference>
<dbReference type="HOGENOM" id="CLU_160803_3_0_1"/>
<dbReference type="GeneID" id="100593470"/>
<dbReference type="InterPro" id="IPR006081">
    <property type="entry name" value="Alpha-defensin_C"/>
</dbReference>
<dbReference type="GO" id="GO:0071222">
    <property type="term" value="P:cellular response to lipopolysaccharide"/>
    <property type="evidence" value="ECO:0007669"/>
    <property type="project" value="TreeGrafter"/>
</dbReference>
<keyword evidence="4" id="KW-0929">Antimicrobial</keyword>
<sequence>MRTLTLLAAVLLVALQAKAEPLQAEDEPLQARAYEADTQEQRGADDQDFAISFAGDASSSLRALGSTRSFTCHCRRSCFSTEYFHGTCTVAGVNHRFCCL</sequence>
<dbReference type="SMART" id="SM00048">
    <property type="entry name" value="DEFSN"/>
    <property type="match status" value="1"/>
</dbReference>
<dbReference type="Proteomes" id="UP000001073">
    <property type="component" value="Chromosome 4"/>
</dbReference>
<keyword evidence="7" id="KW-0211">Defensin</keyword>
<name>G1RY39_NOMLE</name>
<evidence type="ECO:0000256" key="5">
    <source>
        <dbReference type="ARBA" id="ARBA00022577"/>
    </source>
</evidence>
<dbReference type="GO" id="GO:0031640">
    <property type="term" value="P:killing of cells of another organism"/>
    <property type="evidence" value="ECO:0007669"/>
    <property type="project" value="UniProtKB-KW"/>
</dbReference>
<dbReference type="Ensembl" id="ENSNLET00000019069.2">
    <property type="protein sequence ID" value="ENSNLEP00000018166.1"/>
    <property type="gene ID" value="ENSNLEG00000014940.2"/>
</dbReference>
<evidence type="ECO:0000256" key="9">
    <source>
        <dbReference type="ARBA" id="ARBA00023157"/>
    </source>
</evidence>
<dbReference type="AlphaFoldDB" id="G1RY39"/>
<evidence type="ECO:0000256" key="8">
    <source>
        <dbReference type="ARBA" id="ARBA00023022"/>
    </source>
</evidence>
<dbReference type="CTD" id="1671"/>
<reference evidence="12 13" key="1">
    <citation type="submission" date="2012-10" db="EMBL/GenBank/DDBJ databases">
        <authorList>
            <consortium name="Gibbon Genome Sequencing Consortium"/>
        </authorList>
    </citation>
    <scope>NUCLEOTIDE SEQUENCE [LARGE SCALE GENOMIC DNA]</scope>
</reference>
<dbReference type="InterPro" id="IPR006080">
    <property type="entry name" value="Beta/alpha-defensin_C"/>
</dbReference>